<keyword evidence="4 13" id="KW-0963">Cytoplasm</keyword>
<dbReference type="EC" id="6.1.1.20" evidence="13"/>
<comment type="subcellular location">
    <subcellularLocation>
        <location evidence="1 13">Cytoplasm</location>
    </subcellularLocation>
</comment>
<feature type="binding site" evidence="13">
    <location>
        <position position="260"/>
    </location>
    <ligand>
        <name>Mg(2+)</name>
        <dbReference type="ChEBI" id="CHEBI:18420"/>
        <note>shared with beta subunit</note>
    </ligand>
</feature>
<dbReference type="CDD" id="cd00496">
    <property type="entry name" value="PheRS_alpha_core"/>
    <property type="match status" value="1"/>
</dbReference>
<evidence type="ECO:0000256" key="9">
    <source>
        <dbReference type="ARBA" id="ARBA00022842"/>
    </source>
</evidence>
<dbReference type="GO" id="GO:0000287">
    <property type="term" value="F:magnesium ion binding"/>
    <property type="evidence" value="ECO:0007669"/>
    <property type="project" value="UniProtKB-UniRule"/>
</dbReference>
<keyword evidence="17" id="KW-1185">Reference proteome</keyword>
<dbReference type="FunFam" id="3.30.930.10:FF:000089">
    <property type="entry name" value="Phenylalanine--tRNA ligase alpha subunit"/>
    <property type="match status" value="1"/>
</dbReference>
<dbReference type="InterPro" id="IPR010978">
    <property type="entry name" value="tRNA-bd_arm"/>
</dbReference>
<dbReference type="InterPro" id="IPR045864">
    <property type="entry name" value="aa-tRNA-synth_II/BPL/LPL"/>
</dbReference>
<dbReference type="GO" id="GO:0000049">
    <property type="term" value="F:tRNA binding"/>
    <property type="evidence" value="ECO:0007669"/>
    <property type="project" value="InterPro"/>
</dbReference>
<dbReference type="OrthoDB" id="9800719at2"/>
<evidence type="ECO:0000256" key="8">
    <source>
        <dbReference type="ARBA" id="ARBA00022840"/>
    </source>
</evidence>
<evidence type="ECO:0000256" key="13">
    <source>
        <dbReference type="HAMAP-Rule" id="MF_00281"/>
    </source>
</evidence>
<evidence type="ECO:0000313" key="17">
    <source>
        <dbReference type="Proteomes" id="UP000199820"/>
    </source>
</evidence>
<evidence type="ECO:0000256" key="14">
    <source>
        <dbReference type="SAM" id="Coils"/>
    </source>
</evidence>
<dbReference type="GO" id="GO:0004826">
    <property type="term" value="F:phenylalanine-tRNA ligase activity"/>
    <property type="evidence" value="ECO:0007669"/>
    <property type="project" value="UniProtKB-UniRule"/>
</dbReference>
<dbReference type="HAMAP" id="MF_00281">
    <property type="entry name" value="Phe_tRNA_synth_alpha1"/>
    <property type="match status" value="1"/>
</dbReference>
<feature type="coiled-coil region" evidence="14">
    <location>
        <begin position="1"/>
        <end position="35"/>
    </location>
</feature>
<keyword evidence="9 13" id="KW-0460">Magnesium</keyword>
<dbReference type="SUPFAM" id="SSF55681">
    <property type="entry name" value="Class II aaRS and biotin synthetases"/>
    <property type="match status" value="1"/>
</dbReference>
<evidence type="ECO:0000256" key="3">
    <source>
        <dbReference type="ARBA" id="ARBA00011209"/>
    </source>
</evidence>
<evidence type="ECO:0000313" key="16">
    <source>
        <dbReference type="EMBL" id="SES93707.1"/>
    </source>
</evidence>
<name>A0A1I0AHF1_9FIRM</name>
<evidence type="ECO:0000256" key="5">
    <source>
        <dbReference type="ARBA" id="ARBA00022598"/>
    </source>
</evidence>
<keyword evidence="7 13" id="KW-0547">Nucleotide-binding</keyword>
<dbReference type="RefSeq" id="WP_074647965.1">
    <property type="nucleotide sequence ID" value="NZ_FOIL01000002.1"/>
</dbReference>
<evidence type="ECO:0000256" key="11">
    <source>
        <dbReference type="ARBA" id="ARBA00023146"/>
    </source>
</evidence>
<dbReference type="Gene3D" id="3.30.930.10">
    <property type="entry name" value="Bira Bifunctional Protein, Domain 2"/>
    <property type="match status" value="1"/>
</dbReference>
<comment type="catalytic activity">
    <reaction evidence="12 13">
        <text>tRNA(Phe) + L-phenylalanine + ATP = L-phenylalanyl-tRNA(Phe) + AMP + diphosphate + H(+)</text>
        <dbReference type="Rhea" id="RHEA:19413"/>
        <dbReference type="Rhea" id="RHEA-COMP:9668"/>
        <dbReference type="Rhea" id="RHEA-COMP:9699"/>
        <dbReference type="ChEBI" id="CHEBI:15378"/>
        <dbReference type="ChEBI" id="CHEBI:30616"/>
        <dbReference type="ChEBI" id="CHEBI:33019"/>
        <dbReference type="ChEBI" id="CHEBI:58095"/>
        <dbReference type="ChEBI" id="CHEBI:78442"/>
        <dbReference type="ChEBI" id="CHEBI:78531"/>
        <dbReference type="ChEBI" id="CHEBI:456215"/>
        <dbReference type="EC" id="6.1.1.20"/>
    </reaction>
</comment>
<dbReference type="PROSITE" id="PS50862">
    <property type="entry name" value="AA_TRNA_LIGASE_II"/>
    <property type="match status" value="1"/>
</dbReference>
<dbReference type="GO" id="GO:0005737">
    <property type="term" value="C:cytoplasm"/>
    <property type="evidence" value="ECO:0007669"/>
    <property type="project" value="UniProtKB-SubCell"/>
</dbReference>
<dbReference type="Pfam" id="PF01409">
    <property type="entry name" value="tRNA-synt_2d"/>
    <property type="match status" value="1"/>
</dbReference>
<evidence type="ECO:0000256" key="10">
    <source>
        <dbReference type="ARBA" id="ARBA00022917"/>
    </source>
</evidence>
<dbReference type="GO" id="GO:0016740">
    <property type="term" value="F:transferase activity"/>
    <property type="evidence" value="ECO:0007669"/>
    <property type="project" value="UniProtKB-ARBA"/>
</dbReference>
<dbReference type="InterPro" id="IPR006195">
    <property type="entry name" value="aa-tRNA-synth_II"/>
</dbReference>
<comment type="subunit">
    <text evidence="3 13">Tetramer of two alpha and two beta subunits.</text>
</comment>
<protein>
    <recommendedName>
        <fullName evidence="13">Phenylalanine--tRNA ligase alpha subunit</fullName>
        <ecNumber evidence="13">6.1.1.20</ecNumber>
    </recommendedName>
    <alternativeName>
        <fullName evidence="13">Phenylalanyl-tRNA synthetase alpha subunit</fullName>
        <shortName evidence="13">PheRS</shortName>
    </alternativeName>
</protein>
<dbReference type="PANTHER" id="PTHR11538:SF41">
    <property type="entry name" value="PHENYLALANINE--TRNA LIGASE, MITOCHONDRIAL"/>
    <property type="match status" value="1"/>
</dbReference>
<dbReference type="PANTHER" id="PTHR11538">
    <property type="entry name" value="PHENYLALANYL-TRNA SYNTHETASE"/>
    <property type="match status" value="1"/>
</dbReference>
<gene>
    <name evidence="13" type="primary">pheS</name>
    <name evidence="16" type="ORF">SAMN04487771_100234</name>
</gene>
<evidence type="ECO:0000256" key="12">
    <source>
        <dbReference type="ARBA" id="ARBA00049255"/>
    </source>
</evidence>
<dbReference type="InterPro" id="IPR022911">
    <property type="entry name" value="Phe_tRNA_ligase_alpha1_bac"/>
</dbReference>
<dbReference type="eggNOG" id="COG0016">
    <property type="taxonomic scope" value="Bacteria"/>
</dbReference>
<evidence type="ECO:0000256" key="2">
    <source>
        <dbReference type="ARBA" id="ARBA00010207"/>
    </source>
</evidence>
<keyword evidence="5 13" id="KW-0436">Ligase</keyword>
<dbReference type="InterPro" id="IPR004529">
    <property type="entry name" value="Phe-tRNA-synth_IIc_asu"/>
</dbReference>
<keyword evidence="11 13" id="KW-0030">Aminoacyl-tRNA synthetase</keyword>
<evidence type="ECO:0000256" key="6">
    <source>
        <dbReference type="ARBA" id="ARBA00022723"/>
    </source>
</evidence>
<dbReference type="InterPro" id="IPR004188">
    <property type="entry name" value="Phe-tRNA_ligase_II_N"/>
</dbReference>
<dbReference type="InterPro" id="IPR002319">
    <property type="entry name" value="Phenylalanyl-tRNA_Synthase"/>
</dbReference>
<dbReference type="Proteomes" id="UP000199820">
    <property type="component" value="Unassembled WGS sequence"/>
</dbReference>
<keyword evidence="8 13" id="KW-0067">ATP-binding</keyword>
<evidence type="ECO:0000256" key="7">
    <source>
        <dbReference type="ARBA" id="ARBA00022741"/>
    </source>
</evidence>
<dbReference type="GO" id="GO:0005524">
    <property type="term" value="F:ATP binding"/>
    <property type="evidence" value="ECO:0007669"/>
    <property type="project" value="UniProtKB-UniRule"/>
</dbReference>
<keyword evidence="6 13" id="KW-0479">Metal-binding</keyword>
<reference evidence="16 17" key="1">
    <citation type="submission" date="2016-10" db="EMBL/GenBank/DDBJ databases">
        <authorList>
            <person name="de Groot N.N."/>
        </authorList>
    </citation>
    <scope>NUCLEOTIDE SEQUENCE [LARGE SCALE GENOMIC DNA]</scope>
    <source>
        <strain evidence="16 17">KH1P1</strain>
    </source>
</reference>
<dbReference type="STRING" id="1526.SAMN02910262_00651"/>
<sequence length="349" mass="39713">MADLNELKEAAKSLRDEILNNVKDLANSKEAYELRKVFLDSKQGKIGQLMKEMRTVPNDQKQEYGKTVNELKQWAQARFEEVDRAMKERELQSRYEREKLDVTMPAVETVPGNLHPVTQVREELIDIFASMGFEVYEGKEIENDYYNFTALNTPQDHPARDMQDTFYVSPEFLLRTQTSAGQIHVMEAKKPPIKILSPGRVFRSDDDATHSPMFHQMEGLVVDKHITLSDLKGMLDTFVQKIYGENTTTRLRPSYFPFTEPSVEVDVSCFECGGKGCGLCKGTGWIEVLGAGIVNRKVLENCGLDPDEYSGLAFGIGLERIAMLKYGINNIKLMFESDMDVLKQINDQE</sequence>
<evidence type="ECO:0000256" key="1">
    <source>
        <dbReference type="ARBA" id="ARBA00004496"/>
    </source>
</evidence>
<dbReference type="GO" id="GO:0006432">
    <property type="term" value="P:phenylalanyl-tRNA aminoacylation"/>
    <property type="evidence" value="ECO:0007669"/>
    <property type="project" value="UniProtKB-UniRule"/>
</dbReference>
<evidence type="ECO:0000256" key="4">
    <source>
        <dbReference type="ARBA" id="ARBA00022490"/>
    </source>
</evidence>
<dbReference type="Pfam" id="PF02912">
    <property type="entry name" value="Phe_tRNA-synt_N"/>
    <property type="match status" value="1"/>
</dbReference>
<dbReference type="NCBIfam" id="TIGR00468">
    <property type="entry name" value="pheS"/>
    <property type="match status" value="1"/>
</dbReference>
<comment type="similarity">
    <text evidence="2 13">Belongs to the class-II aminoacyl-tRNA synthetase family. Phe-tRNA synthetase alpha subunit type 1 subfamily.</text>
</comment>
<organism evidence="16 17">
    <name type="scientific">[Clostridium] aminophilum</name>
    <dbReference type="NCBI Taxonomy" id="1526"/>
    <lineage>
        <taxon>Bacteria</taxon>
        <taxon>Bacillati</taxon>
        <taxon>Bacillota</taxon>
        <taxon>Clostridia</taxon>
        <taxon>Lachnospirales</taxon>
        <taxon>Lachnospiraceae</taxon>
    </lineage>
</organism>
<dbReference type="GO" id="GO:0140096">
    <property type="term" value="F:catalytic activity, acting on a protein"/>
    <property type="evidence" value="ECO:0007669"/>
    <property type="project" value="UniProtKB-ARBA"/>
</dbReference>
<dbReference type="EMBL" id="FOIL01000002">
    <property type="protein sequence ID" value="SES93707.1"/>
    <property type="molecule type" value="Genomic_DNA"/>
</dbReference>
<feature type="domain" description="Aminoacyl-transfer RNA synthetases class-II family profile" evidence="15">
    <location>
        <begin position="80"/>
        <end position="336"/>
    </location>
</feature>
<evidence type="ECO:0000259" key="15">
    <source>
        <dbReference type="PROSITE" id="PS50862"/>
    </source>
</evidence>
<keyword evidence="14" id="KW-0175">Coiled coil</keyword>
<comment type="cofactor">
    <cofactor evidence="13">
        <name>Mg(2+)</name>
        <dbReference type="ChEBI" id="CHEBI:18420"/>
    </cofactor>
    <text evidence="13">Binds 2 magnesium ions per tetramer.</text>
</comment>
<dbReference type="AlphaFoldDB" id="A0A1I0AHF1"/>
<keyword evidence="10 13" id="KW-0648">Protein biosynthesis</keyword>
<accession>A0A1I0AHF1</accession>
<proteinExistence type="inferred from homology"/>
<dbReference type="SUPFAM" id="SSF46589">
    <property type="entry name" value="tRNA-binding arm"/>
    <property type="match status" value="1"/>
</dbReference>